<comment type="catalytic activity">
    <reaction evidence="11">
        <text>a 5,6-dihydrouridine in tRNA + NAD(+) = a uridine in tRNA + NADH + H(+)</text>
        <dbReference type="Rhea" id="RHEA:54452"/>
        <dbReference type="Rhea" id="RHEA-COMP:13339"/>
        <dbReference type="Rhea" id="RHEA-COMP:13887"/>
        <dbReference type="ChEBI" id="CHEBI:15378"/>
        <dbReference type="ChEBI" id="CHEBI:57540"/>
        <dbReference type="ChEBI" id="CHEBI:57945"/>
        <dbReference type="ChEBI" id="CHEBI:65315"/>
        <dbReference type="ChEBI" id="CHEBI:74443"/>
    </reaction>
</comment>
<dbReference type="InterPro" id="IPR018517">
    <property type="entry name" value="tRNA_hU_synthase_CS"/>
</dbReference>
<keyword evidence="5 12" id="KW-0288">FMN</keyword>
<sequence>MSRLQPPLMSDPIRIGRHSLKNRAVLAPMSGVSDLPFRRIAARFGAGMVVSEMVASESFVKGDAETQMRAEAHDDGLHVVQLAGREAKWMGEAAKVIADAGADVIDINMGCPAKKVTSGYSGSALMRDLDHALTLIEATVDAVDIPVTLKMRLGWDETSINAPTLARRAEAAGIMLLTVHGRTRSQFYKGRANWNAIRDVVDAVEIPVIANGDCCDFDDALRMLEASGADGVMVGRGSYGRPWLPGHIGHYLATGEKRAAPCGPEIRDLVLEHYDAIIMHYGTMPGVRIARKHLGWYLDNSGLGCELPGALRKTLMTSNEPAEVIRLVDGWLSSSERSAA</sequence>
<dbReference type="Pfam" id="PF01207">
    <property type="entry name" value="Dus"/>
    <property type="match status" value="1"/>
</dbReference>
<dbReference type="InterPro" id="IPR004652">
    <property type="entry name" value="DusB-like"/>
</dbReference>
<dbReference type="CDD" id="cd02801">
    <property type="entry name" value="DUS_like_FMN"/>
    <property type="match status" value="1"/>
</dbReference>
<dbReference type="PANTHER" id="PTHR45846:SF1">
    <property type="entry name" value="TRNA-DIHYDROURIDINE(47) SYNTHASE [NAD(P)(+)]-LIKE"/>
    <property type="match status" value="1"/>
</dbReference>
<comment type="caution">
    <text evidence="14">The sequence shown here is derived from an EMBL/GenBank/DDBJ whole genome shotgun (WGS) entry which is preliminary data.</text>
</comment>
<evidence type="ECO:0000256" key="5">
    <source>
        <dbReference type="ARBA" id="ARBA00022643"/>
    </source>
</evidence>
<name>A0ABR9C7R3_9HYPH</name>
<keyword evidence="3" id="KW-0820">tRNA-binding</keyword>
<dbReference type="SUPFAM" id="SSF51395">
    <property type="entry name" value="FMN-linked oxidoreductases"/>
    <property type="match status" value="1"/>
</dbReference>
<evidence type="ECO:0000256" key="11">
    <source>
        <dbReference type="ARBA" id="ARBA00048802"/>
    </source>
</evidence>
<dbReference type="NCBIfam" id="TIGR00737">
    <property type="entry name" value="nifR3_yhdG"/>
    <property type="match status" value="1"/>
</dbReference>
<dbReference type="InterPro" id="IPR035587">
    <property type="entry name" value="DUS-like_FMN-bd"/>
</dbReference>
<evidence type="ECO:0000256" key="2">
    <source>
        <dbReference type="ARBA" id="ARBA00002790"/>
    </source>
</evidence>
<accession>A0ABR9C7R3</accession>
<proteinExistence type="inferred from homology"/>
<evidence type="ECO:0000256" key="1">
    <source>
        <dbReference type="ARBA" id="ARBA00001917"/>
    </source>
</evidence>
<dbReference type="InterPro" id="IPR001269">
    <property type="entry name" value="DUS_fam"/>
</dbReference>
<evidence type="ECO:0000256" key="3">
    <source>
        <dbReference type="ARBA" id="ARBA00022555"/>
    </source>
</evidence>
<dbReference type="EMBL" id="JACYXJ010000002">
    <property type="protein sequence ID" value="MBD8875941.1"/>
    <property type="molecule type" value="Genomic_DNA"/>
</dbReference>
<reference evidence="14 15" key="1">
    <citation type="submission" date="2020-09" db="EMBL/GenBank/DDBJ databases">
        <title>The genome sequence of type strain Labrenzia polysiphoniae KACC 19711.</title>
        <authorList>
            <person name="Liu Y."/>
        </authorList>
    </citation>
    <scope>NUCLEOTIDE SEQUENCE [LARGE SCALE GENOMIC DNA]</scope>
    <source>
        <strain evidence="14 15">KACC 19711</strain>
    </source>
</reference>
<keyword evidence="7" id="KW-0521">NADP</keyword>
<evidence type="ECO:0000256" key="9">
    <source>
        <dbReference type="ARBA" id="ARBA00023002"/>
    </source>
</evidence>
<comment type="function">
    <text evidence="2 12">Catalyzes the synthesis of 5,6-dihydrouridine (D), a modified base found in the D-loop of most tRNAs, via the reduction of the C5-C6 double bond in target uridines.</text>
</comment>
<evidence type="ECO:0000256" key="12">
    <source>
        <dbReference type="PIRNR" id="PIRNR006621"/>
    </source>
</evidence>
<evidence type="ECO:0000259" key="13">
    <source>
        <dbReference type="Pfam" id="PF01207"/>
    </source>
</evidence>
<evidence type="ECO:0000313" key="14">
    <source>
        <dbReference type="EMBL" id="MBD8875941.1"/>
    </source>
</evidence>
<keyword evidence="8" id="KW-0694">RNA-binding</keyword>
<dbReference type="PANTHER" id="PTHR45846">
    <property type="entry name" value="TRNA-DIHYDROURIDINE(47) SYNTHASE [NAD(P)(+)]-LIKE"/>
    <property type="match status" value="1"/>
</dbReference>
<keyword evidence="6 12" id="KW-0819">tRNA processing</keyword>
<dbReference type="PIRSF" id="PIRSF006621">
    <property type="entry name" value="Dus"/>
    <property type="match status" value="1"/>
</dbReference>
<evidence type="ECO:0000256" key="7">
    <source>
        <dbReference type="ARBA" id="ARBA00022857"/>
    </source>
</evidence>
<comment type="cofactor">
    <cofactor evidence="1 12">
        <name>FMN</name>
        <dbReference type="ChEBI" id="CHEBI:58210"/>
    </cofactor>
</comment>
<gene>
    <name evidence="14" type="primary">dusB</name>
    <name evidence="14" type="ORF">IG617_06560</name>
</gene>
<keyword evidence="15" id="KW-1185">Reference proteome</keyword>
<evidence type="ECO:0000256" key="8">
    <source>
        <dbReference type="ARBA" id="ARBA00022884"/>
    </source>
</evidence>
<dbReference type="PROSITE" id="PS01136">
    <property type="entry name" value="UPF0034"/>
    <property type="match status" value="1"/>
</dbReference>
<comment type="catalytic activity">
    <reaction evidence="10">
        <text>a 5,6-dihydrouridine in tRNA + NADP(+) = a uridine in tRNA + NADPH + H(+)</text>
        <dbReference type="Rhea" id="RHEA:23624"/>
        <dbReference type="Rhea" id="RHEA-COMP:13339"/>
        <dbReference type="Rhea" id="RHEA-COMP:13887"/>
        <dbReference type="ChEBI" id="CHEBI:15378"/>
        <dbReference type="ChEBI" id="CHEBI:57783"/>
        <dbReference type="ChEBI" id="CHEBI:58349"/>
        <dbReference type="ChEBI" id="CHEBI:65315"/>
        <dbReference type="ChEBI" id="CHEBI:74443"/>
    </reaction>
</comment>
<organism evidence="14 15">
    <name type="scientific">Roseibium polysiphoniae</name>
    <dbReference type="NCBI Taxonomy" id="2571221"/>
    <lineage>
        <taxon>Bacteria</taxon>
        <taxon>Pseudomonadati</taxon>
        <taxon>Pseudomonadota</taxon>
        <taxon>Alphaproteobacteria</taxon>
        <taxon>Hyphomicrobiales</taxon>
        <taxon>Stappiaceae</taxon>
        <taxon>Roseibium</taxon>
    </lineage>
</organism>
<keyword evidence="4 12" id="KW-0285">Flavoprotein</keyword>
<comment type="similarity">
    <text evidence="12">Belongs to the dus family.</text>
</comment>
<dbReference type="InterPro" id="IPR013785">
    <property type="entry name" value="Aldolase_TIM"/>
</dbReference>
<dbReference type="Proteomes" id="UP000615687">
    <property type="component" value="Unassembled WGS sequence"/>
</dbReference>
<evidence type="ECO:0000256" key="4">
    <source>
        <dbReference type="ARBA" id="ARBA00022630"/>
    </source>
</evidence>
<dbReference type="Gene3D" id="1.10.1200.80">
    <property type="entry name" value="Putative flavin oxidoreducatase, domain 2"/>
    <property type="match status" value="1"/>
</dbReference>
<dbReference type="Gene3D" id="3.20.20.70">
    <property type="entry name" value="Aldolase class I"/>
    <property type="match status" value="1"/>
</dbReference>
<evidence type="ECO:0000256" key="6">
    <source>
        <dbReference type="ARBA" id="ARBA00022694"/>
    </source>
</evidence>
<evidence type="ECO:0000256" key="10">
    <source>
        <dbReference type="ARBA" id="ARBA00048205"/>
    </source>
</evidence>
<dbReference type="InterPro" id="IPR024036">
    <property type="entry name" value="tRNA-dHydroUridine_Synthase_C"/>
</dbReference>
<dbReference type="EC" id="1.3.1.-" evidence="12"/>
<protein>
    <recommendedName>
        <fullName evidence="12">tRNA-dihydrouridine synthase</fullName>
        <ecNumber evidence="12">1.3.1.-</ecNumber>
    </recommendedName>
</protein>
<keyword evidence="9 12" id="KW-0560">Oxidoreductase</keyword>
<feature type="domain" description="DUS-like FMN-binding" evidence="13">
    <location>
        <begin position="26"/>
        <end position="324"/>
    </location>
</feature>
<evidence type="ECO:0000313" key="15">
    <source>
        <dbReference type="Proteomes" id="UP000615687"/>
    </source>
</evidence>